<keyword evidence="2" id="KW-0812">Transmembrane</keyword>
<proteinExistence type="predicted"/>
<keyword evidence="4" id="KW-1185">Reference proteome</keyword>
<feature type="region of interest" description="Disordered" evidence="1">
    <location>
        <begin position="29"/>
        <end position="49"/>
    </location>
</feature>
<feature type="transmembrane region" description="Helical" evidence="2">
    <location>
        <begin position="114"/>
        <end position="134"/>
    </location>
</feature>
<dbReference type="GeneID" id="55994578"/>
<gene>
    <name evidence="3" type="ORF">TRUGW13939_07085</name>
</gene>
<feature type="transmembrane region" description="Helical" evidence="2">
    <location>
        <begin position="88"/>
        <end position="108"/>
    </location>
</feature>
<evidence type="ECO:0000256" key="2">
    <source>
        <dbReference type="SAM" id="Phobius"/>
    </source>
</evidence>
<keyword evidence="2" id="KW-1133">Transmembrane helix</keyword>
<reference evidence="4" key="1">
    <citation type="submission" date="2020-06" db="EMBL/GenBank/DDBJ databases">
        <title>A chromosome-scale genome assembly of Talaromyces rugulosus W13939.</title>
        <authorList>
            <person name="Wang B."/>
            <person name="Guo L."/>
            <person name="Ye K."/>
            <person name="Wang L."/>
        </authorList>
    </citation>
    <scope>NUCLEOTIDE SEQUENCE [LARGE SCALE GENOMIC DNA]</scope>
    <source>
        <strain evidence="4">W13939</strain>
    </source>
</reference>
<feature type="region of interest" description="Disordered" evidence="1">
    <location>
        <begin position="299"/>
        <end position="363"/>
    </location>
</feature>
<dbReference type="EMBL" id="CP055901">
    <property type="protein sequence ID" value="QKX59943.1"/>
    <property type="molecule type" value="Genomic_DNA"/>
</dbReference>
<feature type="region of interest" description="Disordered" evidence="1">
    <location>
        <begin position="661"/>
        <end position="707"/>
    </location>
</feature>
<feature type="compositionally biased region" description="Polar residues" evidence="1">
    <location>
        <begin position="299"/>
        <end position="334"/>
    </location>
</feature>
<feature type="transmembrane region" description="Helical" evidence="2">
    <location>
        <begin position="194"/>
        <end position="227"/>
    </location>
</feature>
<feature type="compositionally biased region" description="Basic residues" evidence="1">
    <location>
        <begin position="248"/>
        <end position="259"/>
    </location>
</feature>
<keyword evidence="2" id="KW-0472">Membrane</keyword>
<dbReference type="KEGG" id="trg:TRUGW13939_07085"/>
<feature type="transmembrane region" description="Helical" evidence="2">
    <location>
        <begin position="154"/>
        <end position="174"/>
    </location>
</feature>
<feature type="compositionally biased region" description="Basic and acidic residues" evidence="1">
    <location>
        <begin position="617"/>
        <end position="627"/>
    </location>
</feature>
<dbReference type="Proteomes" id="UP000509510">
    <property type="component" value="Chromosome IV"/>
</dbReference>
<feature type="compositionally biased region" description="Polar residues" evidence="1">
    <location>
        <begin position="341"/>
        <end position="361"/>
    </location>
</feature>
<evidence type="ECO:0000256" key="1">
    <source>
        <dbReference type="SAM" id="MobiDB-lite"/>
    </source>
</evidence>
<evidence type="ECO:0000313" key="4">
    <source>
        <dbReference type="Proteomes" id="UP000509510"/>
    </source>
</evidence>
<protein>
    <submittedName>
        <fullName evidence="3">Uncharacterized protein</fullName>
    </submittedName>
</protein>
<feature type="compositionally biased region" description="Basic and acidic residues" evidence="1">
    <location>
        <begin position="661"/>
        <end position="674"/>
    </location>
</feature>
<evidence type="ECO:0000313" key="3">
    <source>
        <dbReference type="EMBL" id="QKX59943.1"/>
    </source>
</evidence>
<organism evidence="3 4">
    <name type="scientific">Talaromyces rugulosus</name>
    <name type="common">Penicillium rugulosum</name>
    <dbReference type="NCBI Taxonomy" id="121627"/>
    <lineage>
        <taxon>Eukaryota</taxon>
        <taxon>Fungi</taxon>
        <taxon>Dikarya</taxon>
        <taxon>Ascomycota</taxon>
        <taxon>Pezizomycotina</taxon>
        <taxon>Eurotiomycetes</taxon>
        <taxon>Eurotiomycetidae</taxon>
        <taxon>Eurotiales</taxon>
        <taxon>Trichocomaceae</taxon>
        <taxon>Talaromyces</taxon>
        <taxon>Talaromyces sect. Islandici</taxon>
    </lineage>
</organism>
<name>A0A7H8R4Y8_TALRU</name>
<feature type="region of interest" description="Disordered" evidence="1">
    <location>
        <begin position="238"/>
        <end position="267"/>
    </location>
</feature>
<feature type="region of interest" description="Disordered" evidence="1">
    <location>
        <begin position="488"/>
        <end position="633"/>
    </location>
</feature>
<dbReference type="AlphaFoldDB" id="A0A7H8R4Y8"/>
<accession>A0A7H8R4Y8</accession>
<dbReference type="RefSeq" id="XP_035346120.1">
    <property type="nucleotide sequence ID" value="XM_035490227.1"/>
</dbReference>
<dbReference type="OrthoDB" id="5404940at2759"/>
<sequence length="707" mass="77428">MGGAGSPPFLYDPPSQWSFNDTMTGGFNPKVVTDHSRAPRPPRHHQEGPLVGFNRHPDSWGAPHQSTPYIPMSPYTKARVKRTRIFQLLFRLVQFLGALSILFCVISINHTGVALGWIIRVAPAVAILHTLYAVYHLARSPASRPPASSSSYHLFASCIDTGLVPFYAFTSFIAFEQEHENAYGWGTLFNNADIQHYILEIFFFASAVCGGLHLLSFGISVYLAVVFRQITKLPPDMNPLEDNLTARSPKRSSRSKRPKSAITEKHMSSSTLDSAYFSVKSHLEDPVEAVPAPRTIPFTHTRQQSSNSVVNEPRPTSTQSHRTSQSNMRAQQSALGERASLANQPTETPAQRSQDSPSRPNSVVVDAPVLLPTRNNFVPTNFRWSSPAPSEDSNNWVAYPSRTPSLNGDEDVARRPSPLLTTDVAPPSTYNGAGNWLGPVPKFGRVESSVPQAKARGEYAVLEADDEHLEYSMFADKENLEEDITNYLSKPMNNPLGMNPPTPQPKEDSEVPVPTSRKSSLRRAVLTDIPNISADNQSNNKKEISLPKVKESQPKSFGSIMSWGRKSSKSAYESVKIKEDEDISANESSDDESREPPVLTTPKRRSKLLKANPDSNNNKKDTDDRKGRVVSNSGVDLGAGFQLGIGSSSYSDYISGLGVGRRRDVSGKVAEEGRGGVAVAEAEADEGTPEKKTSQGRAAGWARFAGL</sequence>
<feature type="compositionally biased region" description="Basic and acidic residues" evidence="1">
    <location>
        <begin position="540"/>
        <end position="553"/>
    </location>
</feature>
<feature type="compositionally biased region" description="Acidic residues" evidence="1">
    <location>
        <begin position="580"/>
        <end position="593"/>
    </location>
</feature>